<keyword evidence="2" id="KW-0812">Transmembrane</keyword>
<organism evidence="3 4">
    <name type="scientific">Liparis tanakae</name>
    <name type="common">Tanaka's snailfish</name>
    <dbReference type="NCBI Taxonomy" id="230148"/>
    <lineage>
        <taxon>Eukaryota</taxon>
        <taxon>Metazoa</taxon>
        <taxon>Chordata</taxon>
        <taxon>Craniata</taxon>
        <taxon>Vertebrata</taxon>
        <taxon>Euteleostomi</taxon>
        <taxon>Actinopterygii</taxon>
        <taxon>Neopterygii</taxon>
        <taxon>Teleostei</taxon>
        <taxon>Neoteleostei</taxon>
        <taxon>Acanthomorphata</taxon>
        <taxon>Eupercaria</taxon>
        <taxon>Perciformes</taxon>
        <taxon>Cottioidei</taxon>
        <taxon>Cottales</taxon>
        <taxon>Liparidae</taxon>
        <taxon>Liparis</taxon>
    </lineage>
</organism>
<dbReference type="AlphaFoldDB" id="A0A4Z2ITQ4"/>
<dbReference type="Proteomes" id="UP000314294">
    <property type="component" value="Unassembled WGS sequence"/>
</dbReference>
<keyword evidence="4" id="KW-1185">Reference proteome</keyword>
<feature type="region of interest" description="Disordered" evidence="1">
    <location>
        <begin position="111"/>
        <end position="135"/>
    </location>
</feature>
<keyword evidence="2" id="KW-0472">Membrane</keyword>
<protein>
    <submittedName>
        <fullName evidence="3">Uncharacterized protein</fullName>
    </submittedName>
</protein>
<keyword evidence="2" id="KW-1133">Transmembrane helix</keyword>
<name>A0A4Z2ITQ4_9TELE</name>
<comment type="caution">
    <text evidence="3">The sequence shown here is derived from an EMBL/GenBank/DDBJ whole genome shotgun (WGS) entry which is preliminary data.</text>
</comment>
<reference evidence="3 4" key="1">
    <citation type="submission" date="2019-03" db="EMBL/GenBank/DDBJ databases">
        <title>First draft genome of Liparis tanakae, snailfish: a comprehensive survey of snailfish specific genes.</title>
        <authorList>
            <person name="Kim W."/>
            <person name="Song I."/>
            <person name="Jeong J.-H."/>
            <person name="Kim D."/>
            <person name="Kim S."/>
            <person name="Ryu S."/>
            <person name="Song J.Y."/>
            <person name="Lee S.K."/>
        </authorList>
    </citation>
    <scope>NUCLEOTIDE SEQUENCE [LARGE SCALE GENOMIC DNA]</scope>
    <source>
        <tissue evidence="3">Muscle</tissue>
    </source>
</reference>
<evidence type="ECO:0000256" key="1">
    <source>
        <dbReference type="SAM" id="MobiDB-lite"/>
    </source>
</evidence>
<gene>
    <name evidence="3" type="ORF">EYF80_008560</name>
</gene>
<feature type="transmembrane region" description="Helical" evidence="2">
    <location>
        <begin position="75"/>
        <end position="92"/>
    </location>
</feature>
<proteinExistence type="predicted"/>
<accession>A0A4Z2ITQ4</accession>
<feature type="transmembrane region" description="Helical" evidence="2">
    <location>
        <begin position="45"/>
        <end position="68"/>
    </location>
</feature>
<evidence type="ECO:0000256" key="2">
    <source>
        <dbReference type="SAM" id="Phobius"/>
    </source>
</evidence>
<sequence>MVDSSCECNLRGGRSTAVFLCAEHCEDLSVTRGVPPHSAVVSGNFFSLTGCVLMHTLNLVALSCILYLLCPTLRLIIRALYFSWLFVLYILLQSKASSAASKQRSSGVFRKGGRAGHFLEDTHRPSGIPENLNSEEEEVVPDKNTCLVPWPVCLAAPGATGKQVRLRISRLELYTPMPLHAEDS</sequence>
<dbReference type="EMBL" id="SRLO01000048">
    <property type="protein sequence ID" value="TNN81226.1"/>
    <property type="molecule type" value="Genomic_DNA"/>
</dbReference>
<evidence type="ECO:0000313" key="3">
    <source>
        <dbReference type="EMBL" id="TNN81226.1"/>
    </source>
</evidence>
<evidence type="ECO:0000313" key="4">
    <source>
        <dbReference type="Proteomes" id="UP000314294"/>
    </source>
</evidence>